<name>A0AAN8A0E3_9PEZI</name>
<evidence type="ECO:0000256" key="1">
    <source>
        <dbReference type="SAM" id="MobiDB-lite"/>
    </source>
</evidence>
<dbReference type="InterPro" id="IPR001810">
    <property type="entry name" value="F-box_dom"/>
</dbReference>
<protein>
    <recommendedName>
        <fullName evidence="2">F-box domain-containing protein</fullName>
    </recommendedName>
</protein>
<organism evidence="3 4">
    <name type="scientific">Elasticomyces elasticus</name>
    <dbReference type="NCBI Taxonomy" id="574655"/>
    <lineage>
        <taxon>Eukaryota</taxon>
        <taxon>Fungi</taxon>
        <taxon>Dikarya</taxon>
        <taxon>Ascomycota</taxon>
        <taxon>Pezizomycotina</taxon>
        <taxon>Dothideomycetes</taxon>
        <taxon>Dothideomycetidae</taxon>
        <taxon>Mycosphaerellales</taxon>
        <taxon>Teratosphaeriaceae</taxon>
        <taxon>Elasticomyces</taxon>
    </lineage>
</organism>
<dbReference type="SUPFAM" id="SSF81383">
    <property type="entry name" value="F-box domain"/>
    <property type="match status" value="1"/>
</dbReference>
<dbReference type="EMBL" id="JAVRQU010000013">
    <property type="protein sequence ID" value="KAK5696152.1"/>
    <property type="molecule type" value="Genomic_DNA"/>
</dbReference>
<gene>
    <name evidence="3" type="ORF">LTR97_008572</name>
</gene>
<accession>A0AAN8A0E3</accession>
<dbReference type="AlphaFoldDB" id="A0AAN8A0E3"/>
<proteinExistence type="predicted"/>
<evidence type="ECO:0000259" key="2">
    <source>
        <dbReference type="Pfam" id="PF00646"/>
    </source>
</evidence>
<dbReference type="InterPro" id="IPR036047">
    <property type="entry name" value="F-box-like_dom_sf"/>
</dbReference>
<dbReference type="Pfam" id="PF00646">
    <property type="entry name" value="F-box"/>
    <property type="match status" value="1"/>
</dbReference>
<feature type="region of interest" description="Disordered" evidence="1">
    <location>
        <begin position="103"/>
        <end position="128"/>
    </location>
</feature>
<feature type="domain" description="F-box" evidence="2">
    <location>
        <begin position="26"/>
        <end position="63"/>
    </location>
</feature>
<dbReference type="Proteomes" id="UP001310594">
    <property type="component" value="Unassembled WGS sequence"/>
</dbReference>
<evidence type="ECO:0000313" key="4">
    <source>
        <dbReference type="Proteomes" id="UP001310594"/>
    </source>
</evidence>
<evidence type="ECO:0000313" key="3">
    <source>
        <dbReference type="EMBL" id="KAK5696152.1"/>
    </source>
</evidence>
<reference evidence="3" key="1">
    <citation type="submission" date="2023-08" db="EMBL/GenBank/DDBJ databases">
        <title>Black Yeasts Isolated from many extreme environments.</title>
        <authorList>
            <person name="Coleine C."/>
            <person name="Stajich J.E."/>
            <person name="Selbmann L."/>
        </authorList>
    </citation>
    <scope>NUCLEOTIDE SEQUENCE</scope>
    <source>
        <strain evidence="3">CCFEE 5810</strain>
    </source>
</reference>
<comment type="caution">
    <text evidence="3">The sequence shown here is derived from an EMBL/GenBank/DDBJ whole genome shotgun (WGS) entry which is preliminary data.</text>
</comment>
<sequence length="226" mass="25415">MALYQHTPTTHTELAYDVETAVSQVLRLPELLELVLEHLSLSELLLSQRVSRGFRDSVRGSILLQRALFLAPNWRLEGEPAGQKPVNNRMLLRAFPSHYPTVSPVIVNDSPTPEEHETGRRGSTSKSWDVSVSFPADSISNCSPAVSYPEASWRSMYLCQPPCANLYLERRYQKSIRPAMVRENGITMGELVDETMSAKDKGVWHQSYISSDGDWHFVGTIKVTPT</sequence>